<evidence type="ECO:0000256" key="1">
    <source>
        <dbReference type="SAM" id="MobiDB-lite"/>
    </source>
</evidence>
<reference evidence="3" key="1">
    <citation type="journal article" date="2014" name="Genome Announc.">
        <title>Draft genome sequence of the plant-pathogenic soil fungus Rhizoctonia solani anastomosis group 3 strain Rhs1AP.</title>
        <authorList>
            <person name="Cubeta M.A."/>
            <person name="Thomas E."/>
            <person name="Dean R.A."/>
            <person name="Jabaji S."/>
            <person name="Neate S.M."/>
            <person name="Tavantzis S."/>
            <person name="Toda T."/>
            <person name="Vilgalys R."/>
            <person name="Bharathan N."/>
            <person name="Fedorova-Abrams N."/>
            <person name="Pakala S.B."/>
            <person name="Pakala S.M."/>
            <person name="Zafar N."/>
            <person name="Joardar V."/>
            <person name="Losada L."/>
            <person name="Nierman W.C."/>
        </authorList>
    </citation>
    <scope>NUCLEOTIDE SEQUENCE [LARGE SCALE GENOMIC DNA]</scope>
    <source>
        <strain evidence="3">AG-3</strain>
    </source>
</reference>
<comment type="caution">
    <text evidence="2">The sequence shown here is derived from an EMBL/GenBank/DDBJ whole genome shotgun (WGS) entry which is preliminary data.</text>
</comment>
<gene>
    <name evidence="2" type="ORF">RSOL_394300</name>
</gene>
<dbReference type="Proteomes" id="UP000030108">
    <property type="component" value="Unassembled WGS sequence"/>
</dbReference>
<evidence type="ECO:0000313" key="2">
    <source>
        <dbReference type="EMBL" id="EUC61414.1"/>
    </source>
</evidence>
<accession>X8JCM5</accession>
<feature type="region of interest" description="Disordered" evidence="1">
    <location>
        <begin position="1"/>
        <end position="51"/>
    </location>
</feature>
<dbReference type="AlphaFoldDB" id="X8JCM5"/>
<dbReference type="EMBL" id="JATN01000319">
    <property type="protein sequence ID" value="EUC61414.1"/>
    <property type="molecule type" value="Genomic_DNA"/>
</dbReference>
<protein>
    <submittedName>
        <fullName evidence="2">Uncharacterized protein</fullName>
    </submittedName>
</protein>
<feature type="non-terminal residue" evidence="2">
    <location>
        <position position="83"/>
    </location>
</feature>
<proteinExistence type="predicted"/>
<organism evidence="2 3">
    <name type="scientific">Rhizoctonia solani AG-3 Rhs1AP</name>
    <dbReference type="NCBI Taxonomy" id="1086054"/>
    <lineage>
        <taxon>Eukaryota</taxon>
        <taxon>Fungi</taxon>
        <taxon>Dikarya</taxon>
        <taxon>Basidiomycota</taxon>
        <taxon>Agaricomycotina</taxon>
        <taxon>Agaricomycetes</taxon>
        <taxon>Cantharellales</taxon>
        <taxon>Ceratobasidiaceae</taxon>
        <taxon>Rhizoctonia</taxon>
    </lineage>
</organism>
<evidence type="ECO:0000313" key="3">
    <source>
        <dbReference type="Proteomes" id="UP000030108"/>
    </source>
</evidence>
<name>X8JCM5_9AGAM</name>
<sequence length="83" mass="9172">MGQAQLEETTHELSDHELSSAASAGHPLMTAPTLEQSRKSGDGGYRWDQGWLRSGRKAQPRRYALQPSTPQWSLDAISPVWPA</sequence>
<feature type="compositionally biased region" description="Basic and acidic residues" evidence="1">
    <location>
        <begin position="8"/>
        <end position="18"/>
    </location>
</feature>